<gene>
    <name evidence="1" type="ORF">EMCG_02145</name>
</gene>
<evidence type="ECO:0000313" key="2">
    <source>
        <dbReference type="Proteomes" id="UP000034164"/>
    </source>
</evidence>
<proteinExistence type="predicted"/>
<dbReference type="Proteomes" id="UP000034164">
    <property type="component" value="Unassembled WGS sequence"/>
</dbReference>
<evidence type="ECO:0000313" key="1">
    <source>
        <dbReference type="EMBL" id="KKZ63560.1"/>
    </source>
</evidence>
<reference evidence="2" key="1">
    <citation type="journal article" date="2015" name="PLoS Genet.">
        <title>The dynamic genome and transcriptome of the human fungal pathogen Blastomyces and close relative Emmonsia.</title>
        <authorList>
            <person name="Munoz J.F."/>
            <person name="Gauthier G.M."/>
            <person name="Desjardins C.A."/>
            <person name="Gallo J.E."/>
            <person name="Holder J."/>
            <person name="Sullivan T.D."/>
            <person name="Marty A.J."/>
            <person name="Carmen J.C."/>
            <person name="Chen Z."/>
            <person name="Ding L."/>
            <person name="Gujja S."/>
            <person name="Magrini V."/>
            <person name="Misas E."/>
            <person name="Mitreva M."/>
            <person name="Priest M."/>
            <person name="Saif S."/>
            <person name="Whiston E.A."/>
            <person name="Young S."/>
            <person name="Zeng Q."/>
            <person name="Goldman W.E."/>
            <person name="Mardis E.R."/>
            <person name="Taylor J.W."/>
            <person name="McEwen J.G."/>
            <person name="Clay O.K."/>
            <person name="Klein B.S."/>
            <person name="Cuomo C.A."/>
        </authorList>
    </citation>
    <scope>NUCLEOTIDE SEQUENCE [LARGE SCALE GENOMIC DNA]</scope>
    <source>
        <strain evidence="2">UAMH 3008</strain>
    </source>
</reference>
<organism evidence="1 2">
    <name type="scientific">[Emmonsia] crescens</name>
    <dbReference type="NCBI Taxonomy" id="73230"/>
    <lineage>
        <taxon>Eukaryota</taxon>
        <taxon>Fungi</taxon>
        <taxon>Dikarya</taxon>
        <taxon>Ascomycota</taxon>
        <taxon>Pezizomycotina</taxon>
        <taxon>Eurotiomycetes</taxon>
        <taxon>Eurotiomycetidae</taxon>
        <taxon>Onygenales</taxon>
        <taxon>Ajellomycetaceae</taxon>
        <taxon>Emergomyces</taxon>
    </lineage>
</organism>
<dbReference type="EMBL" id="LCZI01000968">
    <property type="protein sequence ID" value="KKZ63560.1"/>
    <property type="molecule type" value="Genomic_DNA"/>
</dbReference>
<dbReference type="AlphaFoldDB" id="A0A0G2I0B5"/>
<protein>
    <submittedName>
        <fullName evidence="1">Uncharacterized protein</fullName>
    </submittedName>
</protein>
<comment type="caution">
    <text evidence="1">The sequence shown here is derived from an EMBL/GenBank/DDBJ whole genome shotgun (WGS) entry which is preliminary data.</text>
</comment>
<sequence>MFRQRVEELYGTRKSTMASRITRIGPFSIPSSWRNASQGYRSRMKRRQRLL</sequence>
<accession>A0A0G2I0B5</accession>
<name>A0A0G2I0B5_9EURO</name>
<dbReference type="VEuPathDB" id="FungiDB:EMCG_02145"/>